<evidence type="ECO:0000313" key="1">
    <source>
        <dbReference type="EMBL" id="KAK2662598.1"/>
    </source>
</evidence>
<dbReference type="AlphaFoldDB" id="A0AAD9XNN4"/>
<gene>
    <name evidence="1" type="ORF">Ddye_001172</name>
</gene>
<sequence>MAIDRLWPQFQKEHAQYSPGNLTLKDPVCQFIRKLDGKHIPDPLRSLKPFLDVKPEED</sequence>
<feature type="non-terminal residue" evidence="1">
    <location>
        <position position="58"/>
    </location>
</feature>
<name>A0AAD9XNN4_9ROSI</name>
<keyword evidence="2" id="KW-1185">Reference proteome</keyword>
<comment type="caution">
    <text evidence="1">The sequence shown here is derived from an EMBL/GenBank/DDBJ whole genome shotgun (WGS) entry which is preliminary data.</text>
</comment>
<accession>A0AAD9XNN4</accession>
<organism evidence="1 2">
    <name type="scientific">Dipteronia dyeriana</name>
    <dbReference type="NCBI Taxonomy" id="168575"/>
    <lineage>
        <taxon>Eukaryota</taxon>
        <taxon>Viridiplantae</taxon>
        <taxon>Streptophyta</taxon>
        <taxon>Embryophyta</taxon>
        <taxon>Tracheophyta</taxon>
        <taxon>Spermatophyta</taxon>
        <taxon>Magnoliopsida</taxon>
        <taxon>eudicotyledons</taxon>
        <taxon>Gunneridae</taxon>
        <taxon>Pentapetalae</taxon>
        <taxon>rosids</taxon>
        <taxon>malvids</taxon>
        <taxon>Sapindales</taxon>
        <taxon>Sapindaceae</taxon>
        <taxon>Hippocastanoideae</taxon>
        <taxon>Acereae</taxon>
        <taxon>Dipteronia</taxon>
    </lineage>
</organism>
<dbReference type="Proteomes" id="UP001280121">
    <property type="component" value="Unassembled WGS sequence"/>
</dbReference>
<reference evidence="1" key="1">
    <citation type="journal article" date="2023" name="Plant J.">
        <title>Genome sequences and population genomics provide insights into the demographic history, inbreeding, and mutation load of two 'living fossil' tree species of Dipteronia.</title>
        <authorList>
            <person name="Feng Y."/>
            <person name="Comes H.P."/>
            <person name="Chen J."/>
            <person name="Zhu S."/>
            <person name="Lu R."/>
            <person name="Zhang X."/>
            <person name="Li P."/>
            <person name="Qiu J."/>
            <person name="Olsen K.M."/>
            <person name="Qiu Y."/>
        </authorList>
    </citation>
    <scope>NUCLEOTIDE SEQUENCE</scope>
    <source>
        <strain evidence="1">KIB01</strain>
    </source>
</reference>
<dbReference type="EMBL" id="JANJYI010000001">
    <property type="protein sequence ID" value="KAK2662598.1"/>
    <property type="molecule type" value="Genomic_DNA"/>
</dbReference>
<evidence type="ECO:0000313" key="2">
    <source>
        <dbReference type="Proteomes" id="UP001280121"/>
    </source>
</evidence>
<protein>
    <submittedName>
        <fullName evidence="1">Uncharacterized protein</fullName>
    </submittedName>
</protein>
<proteinExistence type="predicted"/>